<dbReference type="InterPro" id="IPR005467">
    <property type="entry name" value="His_kinase_dom"/>
</dbReference>
<evidence type="ECO:0000256" key="9">
    <source>
        <dbReference type="ARBA" id="ARBA00023012"/>
    </source>
</evidence>
<dbReference type="InterPro" id="IPR003594">
    <property type="entry name" value="HATPase_dom"/>
</dbReference>
<dbReference type="InterPro" id="IPR036097">
    <property type="entry name" value="HisK_dim/P_sf"/>
</dbReference>
<feature type="coiled-coil region" evidence="10">
    <location>
        <begin position="214"/>
        <end position="276"/>
    </location>
</feature>
<dbReference type="InterPro" id="IPR036890">
    <property type="entry name" value="HATPase_C_sf"/>
</dbReference>
<dbReference type="GO" id="GO:0000155">
    <property type="term" value="F:phosphorelay sensor kinase activity"/>
    <property type="evidence" value="ECO:0007669"/>
    <property type="project" value="InterPro"/>
</dbReference>
<dbReference type="STRING" id="36844.SAMN04488501_103256"/>
<gene>
    <name evidence="14" type="primary">zraS</name>
    <name evidence="14" type="ORF">CLHOM_07480</name>
</gene>
<evidence type="ECO:0000256" key="4">
    <source>
        <dbReference type="ARBA" id="ARBA00022553"/>
    </source>
</evidence>
<dbReference type="PROSITE" id="PS50885">
    <property type="entry name" value="HAMP"/>
    <property type="match status" value="1"/>
</dbReference>
<dbReference type="Gene3D" id="3.30.565.10">
    <property type="entry name" value="Histidine kinase-like ATPase, C-terminal domain"/>
    <property type="match status" value="1"/>
</dbReference>
<dbReference type="RefSeq" id="WP_052220340.1">
    <property type="nucleotide sequence ID" value="NZ_LHUR01000012.1"/>
</dbReference>
<dbReference type="GO" id="GO:0016020">
    <property type="term" value="C:membrane"/>
    <property type="evidence" value="ECO:0007669"/>
    <property type="project" value="UniProtKB-SubCell"/>
</dbReference>
<dbReference type="Gene3D" id="1.10.287.130">
    <property type="match status" value="1"/>
</dbReference>
<dbReference type="EC" id="2.7.13.3" evidence="3"/>
<organism evidence="14 15">
    <name type="scientific">Clostridium homopropionicum DSM 5847</name>
    <dbReference type="NCBI Taxonomy" id="1121318"/>
    <lineage>
        <taxon>Bacteria</taxon>
        <taxon>Bacillati</taxon>
        <taxon>Bacillota</taxon>
        <taxon>Clostridia</taxon>
        <taxon>Eubacteriales</taxon>
        <taxon>Clostridiaceae</taxon>
        <taxon>Clostridium</taxon>
    </lineage>
</organism>
<dbReference type="CDD" id="cd06225">
    <property type="entry name" value="HAMP"/>
    <property type="match status" value="1"/>
</dbReference>
<dbReference type="PANTHER" id="PTHR43065">
    <property type="entry name" value="SENSOR HISTIDINE KINASE"/>
    <property type="match status" value="1"/>
</dbReference>
<keyword evidence="11" id="KW-0812">Transmembrane</keyword>
<evidence type="ECO:0000256" key="3">
    <source>
        <dbReference type="ARBA" id="ARBA00012438"/>
    </source>
</evidence>
<keyword evidence="11" id="KW-0472">Membrane</keyword>
<dbReference type="PROSITE" id="PS50109">
    <property type="entry name" value="HIS_KIN"/>
    <property type="match status" value="1"/>
</dbReference>
<dbReference type="InterPro" id="IPR003661">
    <property type="entry name" value="HisK_dim/P_dom"/>
</dbReference>
<comment type="caution">
    <text evidence="14">The sequence shown here is derived from an EMBL/GenBank/DDBJ whole genome shotgun (WGS) entry which is preliminary data.</text>
</comment>
<dbReference type="Pfam" id="PF02518">
    <property type="entry name" value="HATPase_c"/>
    <property type="match status" value="1"/>
</dbReference>
<evidence type="ECO:0000259" key="13">
    <source>
        <dbReference type="PROSITE" id="PS50885"/>
    </source>
</evidence>
<name>A0A0L6ZCB5_9CLOT</name>
<dbReference type="PATRIC" id="fig|1121318.3.peg.752"/>
<reference evidence="15" key="1">
    <citation type="submission" date="2015-08" db="EMBL/GenBank/DDBJ databases">
        <title>Genome sequence of the strict anaerobe Clostridium homopropionicum LuHBu1 (DSM 5847T).</title>
        <authorList>
            <person name="Poehlein A."/>
            <person name="Beck M."/>
            <person name="Schiel-Bengelsdorf B."/>
            <person name="Bengelsdorf F.R."/>
            <person name="Daniel R."/>
            <person name="Duerre P."/>
        </authorList>
    </citation>
    <scope>NUCLEOTIDE SEQUENCE [LARGE SCALE GENOMIC DNA]</scope>
    <source>
        <strain evidence="15">DSM 5847</strain>
    </source>
</reference>
<keyword evidence="9" id="KW-0902">Two-component regulatory system</keyword>
<evidence type="ECO:0000256" key="5">
    <source>
        <dbReference type="ARBA" id="ARBA00022679"/>
    </source>
</evidence>
<keyword evidence="10" id="KW-0175">Coiled coil</keyword>
<dbReference type="InterPro" id="IPR004358">
    <property type="entry name" value="Sig_transdc_His_kin-like_C"/>
</dbReference>
<evidence type="ECO:0000256" key="2">
    <source>
        <dbReference type="ARBA" id="ARBA00004370"/>
    </source>
</evidence>
<dbReference type="SUPFAM" id="SSF47384">
    <property type="entry name" value="Homodimeric domain of signal transducing histidine kinase"/>
    <property type="match status" value="1"/>
</dbReference>
<protein>
    <recommendedName>
        <fullName evidence="3">histidine kinase</fullName>
        <ecNumber evidence="3">2.7.13.3</ecNumber>
    </recommendedName>
</protein>
<dbReference type="SMART" id="SM00388">
    <property type="entry name" value="HisKA"/>
    <property type="match status" value="1"/>
</dbReference>
<dbReference type="GO" id="GO:0005524">
    <property type="term" value="F:ATP binding"/>
    <property type="evidence" value="ECO:0007669"/>
    <property type="project" value="UniProtKB-KW"/>
</dbReference>
<dbReference type="Pfam" id="PF00512">
    <property type="entry name" value="HisKA"/>
    <property type="match status" value="1"/>
</dbReference>
<keyword evidence="6" id="KW-0547">Nucleotide-binding</keyword>
<dbReference type="SUPFAM" id="SSF55874">
    <property type="entry name" value="ATPase domain of HSP90 chaperone/DNA topoisomerase II/histidine kinase"/>
    <property type="match status" value="1"/>
</dbReference>
<feature type="domain" description="HAMP" evidence="13">
    <location>
        <begin position="215"/>
        <end position="265"/>
    </location>
</feature>
<evidence type="ECO:0000313" key="14">
    <source>
        <dbReference type="EMBL" id="KOA20606.1"/>
    </source>
</evidence>
<keyword evidence="15" id="KW-1185">Reference proteome</keyword>
<dbReference type="EMBL" id="LHUR01000012">
    <property type="protein sequence ID" value="KOA20606.1"/>
    <property type="molecule type" value="Genomic_DNA"/>
</dbReference>
<comment type="catalytic activity">
    <reaction evidence="1">
        <text>ATP + protein L-histidine = ADP + protein N-phospho-L-histidine.</text>
        <dbReference type="EC" id="2.7.13.3"/>
    </reaction>
</comment>
<keyword evidence="4" id="KW-0597">Phosphoprotein</keyword>
<comment type="subcellular location">
    <subcellularLocation>
        <location evidence="2">Membrane</location>
    </subcellularLocation>
</comment>
<evidence type="ECO:0000256" key="11">
    <source>
        <dbReference type="SAM" id="Phobius"/>
    </source>
</evidence>
<dbReference type="Proteomes" id="UP000037043">
    <property type="component" value="Unassembled WGS sequence"/>
</dbReference>
<dbReference type="CDD" id="cd00082">
    <property type="entry name" value="HisKA"/>
    <property type="match status" value="1"/>
</dbReference>
<sequence length="499" mass="56420">MLKWILNKDLKFQIALVLFIALSVPTAVLIWNILVPARMSDAVRVMQEDKSRNLLNYIDETIDKTKIGNIKNESSNEKAVAAFLEPLSKIVRDTRIGIYYSEDKKIYTYGKLLDKRGNKKAEEINFTYIDNNIESSLKNVQETKSDKAEYISYNEREIQRYFHPLSVDEKVIAVAWSDTLMPPELKTARNIFISLILIVPLGLLISVLLLIAIIKNLNNNIKKIKYALETMSTDLSYRIESMGGDIGSVADSINAMAQDLLKKEKLEEQLARAEKLASLGQMISGVAHEIRNPLGIIRGTVQLMERDFKNDTRLTEYIKIVKEQSDRESKVIQELLDYARPSKQMLIEMNINMLIKSVLSFTNKYIQDKNVKIINELEEKMSLVNIDCDKIKQVFVNIIINACEAMENGGTLKIVTKEENGFIITSFEDNGTGMDDEQIKNIFNPYYTTKASGTGLGLSISNGIIQLHGGAIEVISKKGEGSKFIIKIPIYKKEGENIG</sequence>
<evidence type="ECO:0000256" key="7">
    <source>
        <dbReference type="ARBA" id="ARBA00022777"/>
    </source>
</evidence>
<dbReference type="PANTHER" id="PTHR43065:SF10">
    <property type="entry name" value="PEROXIDE STRESS-ACTIVATED HISTIDINE KINASE MAK3"/>
    <property type="match status" value="1"/>
</dbReference>
<dbReference type="AlphaFoldDB" id="A0A0L6ZCB5"/>
<evidence type="ECO:0000259" key="12">
    <source>
        <dbReference type="PROSITE" id="PS50109"/>
    </source>
</evidence>
<evidence type="ECO:0000256" key="1">
    <source>
        <dbReference type="ARBA" id="ARBA00000085"/>
    </source>
</evidence>
<feature type="transmembrane region" description="Helical" evidence="11">
    <location>
        <begin position="191"/>
        <end position="214"/>
    </location>
</feature>
<feature type="transmembrane region" description="Helical" evidence="11">
    <location>
        <begin position="12"/>
        <end position="34"/>
    </location>
</feature>
<keyword evidence="5 14" id="KW-0808">Transferase</keyword>
<dbReference type="SMART" id="SM00387">
    <property type="entry name" value="HATPase_c"/>
    <property type="match status" value="1"/>
</dbReference>
<proteinExistence type="predicted"/>
<evidence type="ECO:0000256" key="8">
    <source>
        <dbReference type="ARBA" id="ARBA00022840"/>
    </source>
</evidence>
<keyword evidence="8" id="KW-0067">ATP-binding</keyword>
<dbReference type="PRINTS" id="PR00344">
    <property type="entry name" value="BCTRLSENSOR"/>
</dbReference>
<accession>A0A0L6ZCB5</accession>
<feature type="domain" description="Histidine kinase" evidence="12">
    <location>
        <begin position="285"/>
        <end position="492"/>
    </location>
</feature>
<dbReference type="InterPro" id="IPR003660">
    <property type="entry name" value="HAMP_dom"/>
</dbReference>
<dbReference type="Gene3D" id="6.10.340.10">
    <property type="match status" value="1"/>
</dbReference>
<keyword evidence="7" id="KW-0418">Kinase</keyword>
<evidence type="ECO:0000256" key="6">
    <source>
        <dbReference type="ARBA" id="ARBA00022741"/>
    </source>
</evidence>
<evidence type="ECO:0000313" key="15">
    <source>
        <dbReference type="Proteomes" id="UP000037043"/>
    </source>
</evidence>
<evidence type="ECO:0000256" key="10">
    <source>
        <dbReference type="SAM" id="Coils"/>
    </source>
</evidence>
<keyword evidence="11" id="KW-1133">Transmembrane helix</keyword>